<feature type="compositionally biased region" description="Basic and acidic residues" evidence="1">
    <location>
        <begin position="1"/>
        <end position="16"/>
    </location>
</feature>
<reference evidence="2 3" key="1">
    <citation type="journal article" date="2007" name="Nature">
        <title>Evolution of genes and genomes on the Drosophila phylogeny.</title>
        <authorList>
            <consortium name="Drosophila 12 Genomes Consortium"/>
            <person name="Clark A.G."/>
            <person name="Eisen M.B."/>
            <person name="Smith D.R."/>
            <person name="Bergman C.M."/>
            <person name="Oliver B."/>
            <person name="Markow T.A."/>
            <person name="Kaufman T.C."/>
            <person name="Kellis M."/>
            <person name="Gelbart W."/>
            <person name="Iyer V.N."/>
            <person name="Pollard D.A."/>
            <person name="Sackton T.B."/>
            <person name="Larracuente A.M."/>
            <person name="Singh N.D."/>
            <person name="Abad J.P."/>
            <person name="Abt D.N."/>
            <person name="Adryan B."/>
            <person name="Aguade M."/>
            <person name="Akashi H."/>
            <person name="Anderson W.W."/>
            <person name="Aquadro C.F."/>
            <person name="Ardell D.H."/>
            <person name="Arguello R."/>
            <person name="Artieri C.G."/>
            <person name="Barbash D.A."/>
            <person name="Barker D."/>
            <person name="Barsanti P."/>
            <person name="Batterham P."/>
            <person name="Batzoglou S."/>
            <person name="Begun D."/>
            <person name="Bhutkar A."/>
            <person name="Blanco E."/>
            <person name="Bosak S.A."/>
            <person name="Bradley R.K."/>
            <person name="Brand A.D."/>
            <person name="Brent M.R."/>
            <person name="Brooks A.N."/>
            <person name="Brown R.H."/>
            <person name="Butlin R.K."/>
            <person name="Caggese C."/>
            <person name="Calvi B.R."/>
            <person name="Bernardo de Carvalho A."/>
            <person name="Caspi A."/>
            <person name="Castrezana S."/>
            <person name="Celniker S.E."/>
            <person name="Chang J.L."/>
            <person name="Chapple C."/>
            <person name="Chatterji S."/>
            <person name="Chinwalla A."/>
            <person name="Civetta A."/>
            <person name="Clifton S.W."/>
            <person name="Comeron J.M."/>
            <person name="Costello J.C."/>
            <person name="Coyne J.A."/>
            <person name="Daub J."/>
            <person name="David R.G."/>
            <person name="Delcher A.L."/>
            <person name="Delehaunty K."/>
            <person name="Do C.B."/>
            <person name="Ebling H."/>
            <person name="Edwards K."/>
            <person name="Eickbush T."/>
            <person name="Evans J.D."/>
            <person name="Filipski A."/>
            <person name="Findeiss S."/>
            <person name="Freyhult E."/>
            <person name="Fulton L."/>
            <person name="Fulton R."/>
            <person name="Garcia A.C."/>
            <person name="Gardiner A."/>
            <person name="Garfield D.A."/>
            <person name="Garvin B.E."/>
            <person name="Gibson G."/>
            <person name="Gilbert D."/>
            <person name="Gnerre S."/>
            <person name="Godfrey J."/>
            <person name="Good R."/>
            <person name="Gotea V."/>
            <person name="Gravely B."/>
            <person name="Greenberg A.J."/>
            <person name="Griffiths-Jones S."/>
            <person name="Gross S."/>
            <person name="Guigo R."/>
            <person name="Gustafson E.A."/>
            <person name="Haerty W."/>
            <person name="Hahn M.W."/>
            <person name="Halligan D.L."/>
            <person name="Halpern A.L."/>
            <person name="Halter G.M."/>
            <person name="Han M.V."/>
            <person name="Heger A."/>
            <person name="Hillier L."/>
            <person name="Hinrichs A.S."/>
            <person name="Holmes I."/>
            <person name="Hoskins R.A."/>
            <person name="Hubisz M.J."/>
            <person name="Hultmark D."/>
            <person name="Huntley M.A."/>
            <person name="Jaffe D.B."/>
            <person name="Jagadeeshan S."/>
            <person name="Jeck W.R."/>
            <person name="Johnson J."/>
            <person name="Jones C.D."/>
            <person name="Jordan W.C."/>
            <person name="Karpen G.H."/>
            <person name="Kataoka E."/>
            <person name="Keightley P.D."/>
            <person name="Kheradpour P."/>
            <person name="Kirkness E.F."/>
            <person name="Koerich L.B."/>
            <person name="Kristiansen K."/>
            <person name="Kudrna D."/>
            <person name="Kulathinal R.J."/>
            <person name="Kumar S."/>
            <person name="Kwok R."/>
            <person name="Lander E."/>
            <person name="Langley C.H."/>
            <person name="Lapoint R."/>
            <person name="Lazzaro B.P."/>
            <person name="Lee S.J."/>
            <person name="Levesque L."/>
            <person name="Li R."/>
            <person name="Lin C.F."/>
            <person name="Lin M.F."/>
            <person name="Lindblad-Toh K."/>
            <person name="Llopart A."/>
            <person name="Long M."/>
            <person name="Low L."/>
            <person name="Lozovsky E."/>
            <person name="Lu J."/>
            <person name="Luo M."/>
            <person name="Machado C.A."/>
            <person name="Makalowski W."/>
            <person name="Marzo M."/>
            <person name="Matsuda M."/>
            <person name="Matzkin L."/>
            <person name="McAllister B."/>
            <person name="McBride C.S."/>
            <person name="McKernan B."/>
            <person name="McKernan K."/>
            <person name="Mendez-Lago M."/>
            <person name="Minx P."/>
            <person name="Mollenhauer M.U."/>
            <person name="Montooth K."/>
            <person name="Mount S.M."/>
            <person name="Mu X."/>
            <person name="Myers E."/>
            <person name="Negre B."/>
            <person name="Newfeld S."/>
            <person name="Nielsen R."/>
            <person name="Noor M.A."/>
            <person name="O'Grady P."/>
            <person name="Pachter L."/>
            <person name="Papaceit M."/>
            <person name="Parisi M.J."/>
            <person name="Parisi M."/>
            <person name="Parts L."/>
            <person name="Pedersen J.S."/>
            <person name="Pesole G."/>
            <person name="Phillippy A.M."/>
            <person name="Ponting C.P."/>
            <person name="Pop M."/>
            <person name="Porcelli D."/>
            <person name="Powell J.R."/>
            <person name="Prohaska S."/>
            <person name="Pruitt K."/>
            <person name="Puig M."/>
            <person name="Quesneville H."/>
            <person name="Ram K.R."/>
            <person name="Rand D."/>
            <person name="Rasmussen M.D."/>
            <person name="Reed L.K."/>
            <person name="Reenan R."/>
            <person name="Reily A."/>
            <person name="Remington K.A."/>
            <person name="Rieger T.T."/>
            <person name="Ritchie M.G."/>
            <person name="Robin C."/>
            <person name="Rogers Y.H."/>
            <person name="Rohde C."/>
            <person name="Rozas J."/>
            <person name="Rubenfield M.J."/>
            <person name="Ruiz A."/>
            <person name="Russo S."/>
            <person name="Salzberg S.L."/>
            <person name="Sanchez-Gracia A."/>
            <person name="Saranga D.J."/>
            <person name="Sato H."/>
            <person name="Schaeffer S.W."/>
            <person name="Schatz M.C."/>
            <person name="Schlenke T."/>
            <person name="Schwartz R."/>
            <person name="Segarra C."/>
            <person name="Singh R.S."/>
            <person name="Sirot L."/>
            <person name="Sirota M."/>
            <person name="Sisneros N.B."/>
            <person name="Smith C.D."/>
            <person name="Smith T.F."/>
            <person name="Spieth J."/>
            <person name="Stage D.E."/>
            <person name="Stark A."/>
            <person name="Stephan W."/>
            <person name="Strausberg R.L."/>
            <person name="Strempel S."/>
            <person name="Sturgill D."/>
            <person name="Sutton G."/>
            <person name="Sutton G.G."/>
            <person name="Tao W."/>
            <person name="Teichmann S."/>
            <person name="Tobari Y.N."/>
            <person name="Tomimura Y."/>
            <person name="Tsolas J.M."/>
            <person name="Valente V.L."/>
            <person name="Venter E."/>
            <person name="Venter J.C."/>
            <person name="Vicario S."/>
            <person name="Vieira F.G."/>
            <person name="Vilella A.J."/>
            <person name="Villasante A."/>
            <person name="Walenz B."/>
            <person name="Wang J."/>
            <person name="Wasserman M."/>
            <person name="Watts T."/>
            <person name="Wilson D."/>
            <person name="Wilson R.K."/>
            <person name="Wing R.A."/>
            <person name="Wolfner M.F."/>
            <person name="Wong A."/>
            <person name="Wong G.K."/>
            <person name="Wu C.I."/>
            <person name="Wu G."/>
            <person name="Yamamoto D."/>
            <person name="Yang H.P."/>
            <person name="Yang S.P."/>
            <person name="Yorke J.A."/>
            <person name="Yoshida K."/>
            <person name="Zdobnov E."/>
            <person name="Zhang P."/>
            <person name="Zhang Y."/>
            <person name="Zimin A.V."/>
            <person name="Baldwin J."/>
            <person name="Abdouelleil A."/>
            <person name="Abdulkadir J."/>
            <person name="Abebe A."/>
            <person name="Abera B."/>
            <person name="Abreu J."/>
            <person name="Acer S.C."/>
            <person name="Aftuck L."/>
            <person name="Alexander A."/>
            <person name="An P."/>
            <person name="Anderson E."/>
            <person name="Anderson S."/>
            <person name="Arachi H."/>
            <person name="Azer M."/>
            <person name="Bachantsang P."/>
            <person name="Barry A."/>
            <person name="Bayul T."/>
            <person name="Berlin A."/>
            <person name="Bessette D."/>
            <person name="Bloom T."/>
            <person name="Blye J."/>
            <person name="Boguslavskiy L."/>
            <person name="Bonnet C."/>
            <person name="Boukhgalter B."/>
            <person name="Bourzgui I."/>
            <person name="Brown A."/>
            <person name="Cahill P."/>
            <person name="Channer S."/>
            <person name="Cheshatsang Y."/>
            <person name="Chuda L."/>
            <person name="Citroen M."/>
            <person name="Collymore A."/>
            <person name="Cooke P."/>
            <person name="Costello M."/>
            <person name="D'Aco K."/>
            <person name="Daza R."/>
            <person name="De Haan G."/>
            <person name="DeGray S."/>
            <person name="DeMaso C."/>
            <person name="Dhargay N."/>
            <person name="Dooley K."/>
            <person name="Dooley E."/>
            <person name="Doricent M."/>
            <person name="Dorje P."/>
            <person name="Dorjee K."/>
            <person name="Dupes A."/>
            <person name="Elong R."/>
            <person name="Falk J."/>
            <person name="Farina A."/>
            <person name="Faro S."/>
            <person name="Ferguson D."/>
            <person name="Fisher S."/>
            <person name="Foley C.D."/>
            <person name="Franke A."/>
            <person name="Friedrich D."/>
            <person name="Gadbois L."/>
            <person name="Gearin G."/>
            <person name="Gearin C.R."/>
            <person name="Giannoukos G."/>
            <person name="Goode T."/>
            <person name="Graham J."/>
            <person name="Grandbois E."/>
            <person name="Grewal S."/>
            <person name="Gyaltsen K."/>
            <person name="Hafez N."/>
            <person name="Hagos B."/>
            <person name="Hall J."/>
            <person name="Henson C."/>
            <person name="Hollinger A."/>
            <person name="Honan T."/>
            <person name="Huard M.D."/>
            <person name="Hughes L."/>
            <person name="Hurhula B."/>
            <person name="Husby M.E."/>
            <person name="Kamat A."/>
            <person name="Kanga B."/>
            <person name="Kashin S."/>
            <person name="Khazanovich D."/>
            <person name="Kisner P."/>
            <person name="Lance K."/>
            <person name="Lara M."/>
            <person name="Lee W."/>
            <person name="Lennon N."/>
            <person name="Letendre F."/>
            <person name="LeVine R."/>
            <person name="Lipovsky A."/>
            <person name="Liu X."/>
            <person name="Liu J."/>
            <person name="Liu S."/>
            <person name="Lokyitsang T."/>
            <person name="Lokyitsang Y."/>
            <person name="Lubonja R."/>
            <person name="Lui A."/>
            <person name="MacDonald P."/>
            <person name="Magnisalis V."/>
            <person name="Maru K."/>
            <person name="Matthews C."/>
            <person name="McCusker W."/>
            <person name="McDonough S."/>
            <person name="Mehta T."/>
            <person name="Meldrim J."/>
            <person name="Meneus L."/>
            <person name="Mihai O."/>
            <person name="Mihalev A."/>
            <person name="Mihova T."/>
            <person name="Mittelman R."/>
            <person name="Mlenga V."/>
            <person name="Montmayeur A."/>
            <person name="Mulrain L."/>
            <person name="Navidi A."/>
            <person name="Naylor J."/>
            <person name="Negash T."/>
            <person name="Nguyen T."/>
            <person name="Nguyen N."/>
            <person name="Nicol R."/>
            <person name="Norbu C."/>
            <person name="Norbu N."/>
            <person name="Novod N."/>
            <person name="O'Neill B."/>
            <person name="Osman S."/>
            <person name="Markiewicz E."/>
            <person name="Oyono O.L."/>
            <person name="Patti C."/>
            <person name="Phunkhang P."/>
            <person name="Pierre F."/>
            <person name="Priest M."/>
            <person name="Raghuraman S."/>
            <person name="Rege F."/>
            <person name="Reyes R."/>
            <person name="Rise C."/>
            <person name="Rogov P."/>
            <person name="Ross K."/>
            <person name="Ryan E."/>
            <person name="Settipalli S."/>
            <person name="Shea T."/>
            <person name="Sherpa N."/>
            <person name="Shi L."/>
            <person name="Shih D."/>
            <person name="Sparrow T."/>
            <person name="Spaulding J."/>
            <person name="Stalker J."/>
            <person name="Stange-Thomann N."/>
            <person name="Stavropoulos S."/>
            <person name="Stone C."/>
            <person name="Strader C."/>
            <person name="Tesfaye S."/>
            <person name="Thomson T."/>
            <person name="Thoulutsang Y."/>
            <person name="Thoulutsang D."/>
            <person name="Topham K."/>
            <person name="Topping I."/>
            <person name="Tsamla T."/>
            <person name="Vassiliev H."/>
            <person name="Vo A."/>
            <person name="Wangchuk T."/>
            <person name="Wangdi T."/>
            <person name="Weiand M."/>
            <person name="Wilkinson J."/>
            <person name="Wilson A."/>
            <person name="Yadav S."/>
            <person name="Young G."/>
            <person name="Yu Q."/>
            <person name="Zembek L."/>
            <person name="Zhong D."/>
            <person name="Zimmer A."/>
            <person name="Zwirko Z."/>
            <person name="Jaffe D.B."/>
            <person name="Alvarez P."/>
            <person name="Brockman W."/>
            <person name="Butler J."/>
            <person name="Chin C."/>
            <person name="Gnerre S."/>
            <person name="Grabherr M."/>
            <person name="Kleber M."/>
            <person name="Mauceli E."/>
            <person name="MacCallum I."/>
        </authorList>
    </citation>
    <scope>NUCLEOTIDE SEQUENCE [LARGE SCALE GENOMIC DNA]</scope>
    <source>
        <strain evidence="3">white501</strain>
    </source>
</reference>
<keyword evidence="3" id="KW-1185">Reference proteome</keyword>
<evidence type="ECO:0000313" key="3">
    <source>
        <dbReference type="Proteomes" id="UP000000304"/>
    </source>
</evidence>
<feature type="region of interest" description="Disordered" evidence="1">
    <location>
        <begin position="1"/>
        <end position="22"/>
    </location>
</feature>
<dbReference type="HOGENOM" id="CLU_1112331_0_0_1"/>
<protein>
    <submittedName>
        <fullName evidence="2">GD22048</fullName>
    </submittedName>
</protein>
<dbReference type="AlphaFoldDB" id="B4Q549"/>
<proteinExistence type="predicted"/>
<sequence>MRKLSNRKELDGKRPAEWTQETGYRSRLQKAMAMRRTLRSDDNCVPFVANVCRCVENRTHLMPGQKDKPDLHVTATVNWRRWLNTSLNLNLNLNVSAANYLWFNLTFSEIGYSATLGQTSVLMDWRCSQLELILPPSAAAAQSQGSLAECMRGTARTKTKRMWQQPSNIGTFIIFRVLARAGRTKDFSRQATAAVAATSRQLLVTCHVAAGMAQDQRTKGRWYERTTGRRKECESGRHCPALCEFLTKGC</sequence>
<dbReference type="Proteomes" id="UP000000304">
    <property type="component" value="Chromosome 2L"/>
</dbReference>
<evidence type="ECO:0000256" key="1">
    <source>
        <dbReference type="SAM" id="MobiDB-lite"/>
    </source>
</evidence>
<dbReference type="EMBL" id="CM000361">
    <property type="protein sequence ID" value="EDX04955.1"/>
    <property type="molecule type" value="Genomic_DNA"/>
</dbReference>
<accession>B4Q549</accession>
<gene>
    <name evidence="2" type="primary">Dsim\GD22048</name>
    <name evidence="2" type="ORF">Dsim_GD22048</name>
</gene>
<evidence type="ECO:0000313" key="2">
    <source>
        <dbReference type="EMBL" id="EDX04955.1"/>
    </source>
</evidence>
<name>B4Q549_DROSI</name>
<organism evidence="2 3">
    <name type="scientific">Drosophila simulans</name>
    <name type="common">Fruit fly</name>
    <dbReference type="NCBI Taxonomy" id="7240"/>
    <lineage>
        <taxon>Eukaryota</taxon>
        <taxon>Metazoa</taxon>
        <taxon>Ecdysozoa</taxon>
        <taxon>Arthropoda</taxon>
        <taxon>Hexapoda</taxon>
        <taxon>Insecta</taxon>
        <taxon>Pterygota</taxon>
        <taxon>Neoptera</taxon>
        <taxon>Endopterygota</taxon>
        <taxon>Diptera</taxon>
        <taxon>Brachycera</taxon>
        <taxon>Muscomorpha</taxon>
        <taxon>Ephydroidea</taxon>
        <taxon>Drosophilidae</taxon>
        <taxon>Drosophila</taxon>
        <taxon>Sophophora</taxon>
    </lineage>
</organism>